<evidence type="ECO:0000256" key="1">
    <source>
        <dbReference type="ARBA" id="ARBA00022598"/>
    </source>
</evidence>
<dbReference type="EC" id="6.1.1.-" evidence="7"/>
<dbReference type="InterPro" id="IPR014729">
    <property type="entry name" value="Rossmann-like_a/b/a_fold"/>
</dbReference>
<accession>A0A136A3C5</accession>
<feature type="short sequence motif" description="'HIGH' region" evidence="7">
    <location>
        <begin position="21"/>
        <end position="31"/>
    </location>
</feature>
<dbReference type="Pfam" id="PF00749">
    <property type="entry name" value="tRNA-synt_1c"/>
    <property type="match status" value="1"/>
</dbReference>
<dbReference type="EMBL" id="LSNE01000003">
    <property type="protein sequence ID" value="KXI29707.1"/>
    <property type="molecule type" value="Genomic_DNA"/>
</dbReference>
<dbReference type="GO" id="GO:0008270">
    <property type="term" value="F:zinc ion binding"/>
    <property type="evidence" value="ECO:0007669"/>
    <property type="project" value="InterPro"/>
</dbReference>
<comment type="function">
    <text evidence="7">Catalyzes the tRNA-independent activation of glutamate in presence of ATP and the subsequent transfer of glutamate onto a tRNA(Asp). Glutamate is transferred on the 2-amino-5-(4,5-dihydroxy-2-cyclopenten-1-yl) moiety of the queuosine in the wobble position of the QUC anticodon.</text>
</comment>
<dbReference type="Proteomes" id="UP000070299">
    <property type="component" value="Unassembled WGS sequence"/>
</dbReference>
<evidence type="ECO:0000256" key="2">
    <source>
        <dbReference type="ARBA" id="ARBA00022723"/>
    </source>
</evidence>
<dbReference type="NCBIfam" id="TIGR03838">
    <property type="entry name" value="queuosine_YadB"/>
    <property type="match status" value="1"/>
</dbReference>
<dbReference type="InterPro" id="IPR022380">
    <property type="entry name" value="Glu-Q_tRNA(Asp)_Synthase"/>
</dbReference>
<dbReference type="FunFam" id="3.40.50.620:FF:000093">
    <property type="entry name" value="Glutamyl-Q tRNA(Asp) synthetase"/>
    <property type="match status" value="1"/>
</dbReference>
<keyword evidence="1 7" id="KW-0436">Ligase</keyword>
<keyword evidence="11" id="KW-1185">Reference proteome</keyword>
<proteinExistence type="inferred from homology"/>
<dbReference type="OrthoDB" id="9807503at2"/>
<dbReference type="GO" id="GO:0006424">
    <property type="term" value="P:glutamyl-tRNA aminoacylation"/>
    <property type="evidence" value="ECO:0007669"/>
    <property type="project" value="InterPro"/>
</dbReference>
<keyword evidence="6 7" id="KW-0030">Aminoacyl-tRNA synthetase</keyword>
<dbReference type="NCBIfam" id="NF004314">
    <property type="entry name" value="PRK05710.1-3"/>
    <property type="match status" value="1"/>
</dbReference>
<name>A0A136A3C5_9ALTE</name>
<feature type="domain" description="Glutamyl/glutaminyl-tRNA synthetase class Ib catalytic" evidence="9">
    <location>
        <begin position="18"/>
        <end position="253"/>
    </location>
</feature>
<keyword evidence="3 7" id="KW-0547">Nucleotide-binding</keyword>
<keyword evidence="2" id="KW-0479">Metal-binding</keyword>
<dbReference type="STRING" id="1799789.AX660_06605"/>
<evidence type="ECO:0000256" key="5">
    <source>
        <dbReference type="ARBA" id="ARBA00022840"/>
    </source>
</evidence>
<feature type="binding site" evidence="7">
    <location>
        <begin position="18"/>
        <end position="22"/>
    </location>
    <ligand>
        <name>L-glutamate</name>
        <dbReference type="ChEBI" id="CHEBI:29985"/>
    </ligand>
</feature>
<evidence type="ECO:0000256" key="6">
    <source>
        <dbReference type="ARBA" id="ARBA00023146"/>
    </source>
</evidence>
<dbReference type="RefSeq" id="WP_068372680.1">
    <property type="nucleotide sequence ID" value="NZ_LSNE01000003.1"/>
</dbReference>
<evidence type="ECO:0000256" key="4">
    <source>
        <dbReference type="ARBA" id="ARBA00022833"/>
    </source>
</evidence>
<organism evidence="10 11">
    <name type="scientific">Paraglaciecola hydrolytica</name>
    <dbReference type="NCBI Taxonomy" id="1799789"/>
    <lineage>
        <taxon>Bacteria</taxon>
        <taxon>Pseudomonadati</taxon>
        <taxon>Pseudomonadota</taxon>
        <taxon>Gammaproteobacteria</taxon>
        <taxon>Alteromonadales</taxon>
        <taxon>Alteromonadaceae</taxon>
        <taxon>Paraglaciecola</taxon>
    </lineage>
</organism>
<dbReference type="SUPFAM" id="SSF52374">
    <property type="entry name" value="Nucleotidylyl transferase"/>
    <property type="match status" value="1"/>
</dbReference>
<feature type="binding site" evidence="7">
    <location>
        <position position="54"/>
    </location>
    <ligand>
        <name>L-glutamate</name>
        <dbReference type="ChEBI" id="CHEBI:29985"/>
    </ligand>
</feature>
<comment type="caution">
    <text evidence="10">The sequence shown here is derived from an EMBL/GenBank/DDBJ whole genome shotgun (WGS) entry which is preliminary data.</text>
</comment>
<feature type="short sequence motif" description="'KMSKS' region" evidence="7">
    <location>
        <begin position="237"/>
        <end position="241"/>
    </location>
</feature>
<evidence type="ECO:0000256" key="7">
    <source>
        <dbReference type="HAMAP-Rule" id="MF_01428"/>
    </source>
</evidence>
<protein>
    <recommendedName>
        <fullName evidence="7">Glutamyl-Q tRNA(Asp) synthetase</fullName>
        <shortName evidence="7">Glu-Q-RSs</shortName>
        <ecNumber evidence="7">6.1.1.-</ecNumber>
    </recommendedName>
</protein>
<evidence type="ECO:0000313" key="11">
    <source>
        <dbReference type="Proteomes" id="UP000070299"/>
    </source>
</evidence>
<feature type="binding site" evidence="7">
    <location>
        <position position="240"/>
    </location>
    <ligand>
        <name>ATP</name>
        <dbReference type="ChEBI" id="CHEBI:30616"/>
    </ligand>
</feature>
<keyword evidence="4" id="KW-0862">Zinc</keyword>
<feature type="binding site" evidence="7">
    <location>
        <position position="199"/>
    </location>
    <ligand>
        <name>L-glutamate</name>
        <dbReference type="ChEBI" id="CHEBI:29985"/>
    </ligand>
</feature>
<dbReference type="Gene3D" id="3.40.50.620">
    <property type="entry name" value="HUPs"/>
    <property type="match status" value="1"/>
</dbReference>
<dbReference type="HAMAP" id="MF_01428">
    <property type="entry name" value="Glu_Q_tRNA_synth"/>
    <property type="match status" value="1"/>
</dbReference>
<dbReference type="GO" id="GO:0006400">
    <property type="term" value="P:tRNA modification"/>
    <property type="evidence" value="ECO:0007669"/>
    <property type="project" value="InterPro"/>
</dbReference>
<reference evidence="11" key="1">
    <citation type="submission" date="2016-02" db="EMBL/GenBank/DDBJ databases">
        <authorList>
            <person name="Schultz-Johansen M."/>
            <person name="Glaring M.A."/>
            <person name="Bech P.K."/>
            <person name="Stougaard P."/>
        </authorList>
    </citation>
    <scope>NUCLEOTIDE SEQUENCE [LARGE SCALE GENOMIC DNA]</scope>
    <source>
        <strain evidence="11">S66</strain>
    </source>
</reference>
<dbReference type="InterPro" id="IPR000924">
    <property type="entry name" value="Glu/Gln-tRNA-synth"/>
</dbReference>
<gene>
    <name evidence="7" type="primary">gluQ</name>
    <name evidence="10" type="ORF">AX660_06605</name>
</gene>
<dbReference type="GO" id="GO:0005524">
    <property type="term" value="F:ATP binding"/>
    <property type="evidence" value="ECO:0007669"/>
    <property type="project" value="UniProtKB-KW"/>
</dbReference>
<evidence type="ECO:0000256" key="3">
    <source>
        <dbReference type="ARBA" id="ARBA00022741"/>
    </source>
</evidence>
<dbReference type="InterPro" id="IPR049940">
    <property type="entry name" value="GluQ/Sye"/>
</dbReference>
<dbReference type="GO" id="GO:0005829">
    <property type="term" value="C:cytosol"/>
    <property type="evidence" value="ECO:0007669"/>
    <property type="project" value="TreeGrafter"/>
</dbReference>
<comment type="similarity">
    <text evidence="7">Belongs to the class-I aminoacyl-tRNA synthetase family. GluQ subfamily.</text>
</comment>
<keyword evidence="5 7" id="KW-0067">ATP-binding</keyword>
<sequence length="303" mass="33336">MSANKNFIVNKPAAYVGRFAPSPSGPLHFGSLVAALGSYLQARKAKGRWLVRIEDIDPPREVKGASQTILDTLEQHQLLWDDIPVYQSQRSTLYDNKIAWLIAQGDTYYCHCSRASLASLGKHALCLCATNKQAVSGASIRFNNTQAPRAFFDGVQGKVCAIQNANEAQFAIKRKDGLYAYQLAVVVDDIAQGITQVVRGADLLHATFYQLALYQAFGIEAPEYAHLPVVESRPGQKLSKQNHAMALDNKTAKKNIIDALNFLGLEPSSLLKTAELKDVLEWAVNVWELKAIPAKLASNDNRI</sequence>
<dbReference type="InterPro" id="IPR020058">
    <property type="entry name" value="Glu/Gln-tRNA-synth_Ib_cat-dom"/>
</dbReference>
<keyword evidence="8" id="KW-0648">Protein biosynthesis</keyword>
<feature type="binding site" evidence="7">
    <location>
        <position position="181"/>
    </location>
    <ligand>
        <name>L-glutamate</name>
        <dbReference type="ChEBI" id="CHEBI:29985"/>
    </ligand>
</feature>
<dbReference type="PANTHER" id="PTHR43311">
    <property type="entry name" value="GLUTAMATE--TRNA LIGASE"/>
    <property type="match status" value="1"/>
</dbReference>
<evidence type="ECO:0000259" key="9">
    <source>
        <dbReference type="Pfam" id="PF00749"/>
    </source>
</evidence>
<dbReference type="Gene3D" id="3.90.800.10">
    <property type="entry name" value="Glutamyl-tRNA Synthetase, Domain 3"/>
    <property type="match status" value="1"/>
</dbReference>
<evidence type="ECO:0000256" key="8">
    <source>
        <dbReference type="RuleBase" id="RU363037"/>
    </source>
</evidence>
<dbReference type="PRINTS" id="PR00987">
    <property type="entry name" value="TRNASYNTHGLU"/>
</dbReference>
<comment type="caution">
    <text evidence="7">Lacks conserved residue(s) required for the propagation of feature annotation.</text>
</comment>
<evidence type="ECO:0000313" key="10">
    <source>
        <dbReference type="EMBL" id="KXI29707.1"/>
    </source>
</evidence>
<dbReference type="AlphaFoldDB" id="A0A136A3C5"/>
<dbReference type="PANTHER" id="PTHR43311:SF1">
    <property type="entry name" value="GLUTAMYL-Q TRNA(ASP) SYNTHETASE"/>
    <property type="match status" value="1"/>
</dbReference>
<dbReference type="GO" id="GO:0004818">
    <property type="term" value="F:glutamate-tRNA ligase activity"/>
    <property type="evidence" value="ECO:0007669"/>
    <property type="project" value="TreeGrafter"/>
</dbReference>